<proteinExistence type="predicted"/>
<name>U4U755_DENPD</name>
<reference evidence="2 3" key="1">
    <citation type="journal article" date="2013" name="Genome Biol.">
        <title>Draft genome of the mountain pine beetle, Dendroctonus ponderosae Hopkins, a major forest pest.</title>
        <authorList>
            <person name="Keeling C.I."/>
            <person name="Yuen M.M."/>
            <person name="Liao N.Y."/>
            <person name="Docking T.R."/>
            <person name="Chan S.K."/>
            <person name="Taylor G.A."/>
            <person name="Palmquist D.L."/>
            <person name="Jackman S.D."/>
            <person name="Nguyen A."/>
            <person name="Li M."/>
            <person name="Henderson H."/>
            <person name="Janes J.K."/>
            <person name="Zhao Y."/>
            <person name="Pandoh P."/>
            <person name="Moore R."/>
            <person name="Sperling F.A."/>
            <person name="Huber D.P."/>
            <person name="Birol I."/>
            <person name="Jones S.J."/>
            <person name="Bohlmann J."/>
        </authorList>
    </citation>
    <scope>NUCLEOTIDE SEQUENCE</scope>
</reference>
<dbReference type="PANTHER" id="PTHR46538:SF3">
    <property type="entry name" value="PROTEIN KINASE DOMAIN-CONTAINING PROTEIN"/>
    <property type="match status" value="1"/>
</dbReference>
<feature type="coiled-coil region" evidence="1">
    <location>
        <begin position="6"/>
        <end position="33"/>
    </location>
</feature>
<dbReference type="STRING" id="77166.U4U755"/>
<sequence>MHRAMSEATIKELEQLQSEKKKMLLEHETLKLKQREEQFMSELKEWKAQLKPRKQKLEETFAQQLEEQERVYGPMNTPLILPSDLTDLQADSCSRIGLSSTRSSLSSVSEG</sequence>
<dbReference type="EMBL" id="KB631815">
    <property type="protein sequence ID" value="ERL86431.1"/>
    <property type="molecule type" value="Genomic_DNA"/>
</dbReference>
<dbReference type="OrthoDB" id="10027016at2759"/>
<gene>
    <name evidence="2" type="ORF">D910_03838</name>
</gene>
<dbReference type="InterPro" id="IPR051585">
    <property type="entry name" value="STE20_Ser/Thr_Kinases"/>
</dbReference>
<evidence type="ECO:0000313" key="2">
    <source>
        <dbReference type="EMBL" id="ERL86431.1"/>
    </source>
</evidence>
<protein>
    <submittedName>
        <fullName evidence="2">Uncharacterized protein</fullName>
    </submittedName>
</protein>
<dbReference type="AlphaFoldDB" id="U4U755"/>
<evidence type="ECO:0000313" key="3">
    <source>
        <dbReference type="Proteomes" id="UP000030742"/>
    </source>
</evidence>
<accession>U4U755</accession>
<evidence type="ECO:0000256" key="1">
    <source>
        <dbReference type="SAM" id="Coils"/>
    </source>
</evidence>
<dbReference type="Proteomes" id="UP000030742">
    <property type="component" value="Unassembled WGS sequence"/>
</dbReference>
<dbReference type="PANTHER" id="PTHR46538">
    <property type="entry name" value="PROTEIN KINASE DOMAIN-CONTAINING PROTEIN"/>
    <property type="match status" value="1"/>
</dbReference>
<keyword evidence="1" id="KW-0175">Coiled coil</keyword>
<organism evidence="2 3">
    <name type="scientific">Dendroctonus ponderosae</name>
    <name type="common">Mountain pine beetle</name>
    <dbReference type="NCBI Taxonomy" id="77166"/>
    <lineage>
        <taxon>Eukaryota</taxon>
        <taxon>Metazoa</taxon>
        <taxon>Ecdysozoa</taxon>
        <taxon>Arthropoda</taxon>
        <taxon>Hexapoda</taxon>
        <taxon>Insecta</taxon>
        <taxon>Pterygota</taxon>
        <taxon>Neoptera</taxon>
        <taxon>Endopterygota</taxon>
        <taxon>Coleoptera</taxon>
        <taxon>Polyphaga</taxon>
        <taxon>Cucujiformia</taxon>
        <taxon>Curculionidae</taxon>
        <taxon>Scolytinae</taxon>
        <taxon>Dendroctonus</taxon>
    </lineage>
</organism>